<sequence length="190" mass="21022">MAADRAMFVLSDELKRIQELQRRSLSGLHQVEAHQAVLQTTIDKLFQRLSQGQVAFDTDEGGACTVNEAILDAKDSGNEVKEPLQTEVPAPIPSEATVPTLQDGAFNKLRDGIAAGEHRSLHRDVLGTLETEGILDASGWKDMGLRLRMKMLRCFVVDSVPEKEELARQGVVFIQPDLGFSRNEETLQPK</sequence>
<protein>
    <submittedName>
        <fullName evidence="1">Uncharacterized protein</fullName>
    </submittedName>
</protein>
<dbReference type="EMBL" id="CAXAMN010021818">
    <property type="protein sequence ID" value="CAK9063772.1"/>
    <property type="molecule type" value="Genomic_DNA"/>
</dbReference>
<evidence type="ECO:0000313" key="1">
    <source>
        <dbReference type="EMBL" id="CAK9063772.1"/>
    </source>
</evidence>
<evidence type="ECO:0000313" key="2">
    <source>
        <dbReference type="Proteomes" id="UP001642484"/>
    </source>
</evidence>
<reference evidence="1 2" key="1">
    <citation type="submission" date="2024-02" db="EMBL/GenBank/DDBJ databases">
        <authorList>
            <person name="Chen Y."/>
            <person name="Shah S."/>
            <person name="Dougan E. K."/>
            <person name="Thang M."/>
            <person name="Chan C."/>
        </authorList>
    </citation>
    <scope>NUCLEOTIDE SEQUENCE [LARGE SCALE GENOMIC DNA]</scope>
</reference>
<proteinExistence type="predicted"/>
<accession>A0ABP0NKU5</accession>
<keyword evidence="2" id="KW-1185">Reference proteome</keyword>
<dbReference type="Proteomes" id="UP001642484">
    <property type="component" value="Unassembled WGS sequence"/>
</dbReference>
<name>A0ABP0NKU5_9DINO</name>
<comment type="caution">
    <text evidence="1">The sequence shown here is derived from an EMBL/GenBank/DDBJ whole genome shotgun (WGS) entry which is preliminary data.</text>
</comment>
<organism evidence="1 2">
    <name type="scientific">Durusdinium trenchii</name>
    <dbReference type="NCBI Taxonomy" id="1381693"/>
    <lineage>
        <taxon>Eukaryota</taxon>
        <taxon>Sar</taxon>
        <taxon>Alveolata</taxon>
        <taxon>Dinophyceae</taxon>
        <taxon>Suessiales</taxon>
        <taxon>Symbiodiniaceae</taxon>
        <taxon>Durusdinium</taxon>
    </lineage>
</organism>
<gene>
    <name evidence="1" type="ORF">CCMP2556_LOCUS31314</name>
</gene>